<proteinExistence type="inferred from homology"/>
<evidence type="ECO:0000313" key="3">
    <source>
        <dbReference type="EMBL" id="KXU35974.1"/>
    </source>
</evidence>
<evidence type="ECO:0000256" key="2">
    <source>
        <dbReference type="ARBA" id="ARBA00008520"/>
    </source>
</evidence>
<protein>
    <recommendedName>
        <fullName evidence="5">ABC transporter substrate-binding protein</fullName>
    </recommendedName>
</protein>
<sequence length="522" mass="58944">MNAKHFRNVIGVAVLCLAIVASFWRVTSRTVQPVPSDRIELRIGHPHLHSGMREGFAAAIESYQRLHPNVSITQVAVPQRLYPIWARVQLVGGTAVDILDAFNVPEPTRHFVSLTPWLDEPNAYNAGTSLEGVAWRDTFFDGLSSQLSLSEEIYAVMLQTVSHRLFINLDLLSEITGSQDDVPRDFDDLRRLAEQVRNYNQRTGKRIVPIASCRPYANVTFAKMLRSLTQKLVRDHSPSRTMSLPELDRLILDGTFSYSRTPEFIHSLELMSELSQMFTPGFLQFEHEDAIATYLRQHSLMIIAGTWDYGTLEKNAPFKTRGLPVPTPSPSDHHYGPFTLGQVAEVPMNAAELGIIRTSPNREAALDFLRYLSSQPVAAQFSRISQRLSAIIDTPIPKSLEQLRTTSEGAANGFRVDVLGANANTLINRHIHLVVGPQPDISKFAELIDAEIAPYIRQDLATQLRNSKREIRDLDTALALHLTFPENKALPRTTWTLYAEQQHKRQYDHLITRRYVPSYSPH</sequence>
<dbReference type="SUPFAM" id="SSF53850">
    <property type="entry name" value="Periplasmic binding protein-like II"/>
    <property type="match status" value="1"/>
</dbReference>
<reference evidence="3 4" key="1">
    <citation type="submission" date="2016-02" db="EMBL/GenBank/DDBJ databases">
        <authorList>
            <person name="Wen L."/>
            <person name="He K."/>
            <person name="Yang H."/>
        </authorList>
    </citation>
    <scope>NUCLEOTIDE SEQUENCE [LARGE SCALE GENOMIC DNA]</scope>
    <source>
        <strain evidence="3 4">CV41</strain>
    </source>
</reference>
<evidence type="ECO:0000256" key="1">
    <source>
        <dbReference type="ARBA" id="ARBA00004418"/>
    </source>
</evidence>
<comment type="similarity">
    <text evidence="2">Belongs to the bacterial solute-binding protein 1 family.</text>
</comment>
<gene>
    <name evidence="3" type="ORF">AXK12_04645</name>
</gene>
<name>A0A139SNB9_9BACT</name>
<dbReference type="RefSeq" id="WP_068711708.1">
    <property type="nucleotide sequence ID" value="NZ_LSZP01000033.1"/>
</dbReference>
<dbReference type="OrthoDB" id="178890at2"/>
<keyword evidence="4" id="KW-1185">Reference proteome</keyword>
<dbReference type="STRING" id="1548208.AXK12_04645"/>
<comment type="subcellular location">
    <subcellularLocation>
        <location evidence="1">Periplasm</location>
    </subcellularLocation>
</comment>
<accession>A0A139SNB9</accession>
<dbReference type="PANTHER" id="PTHR43649:SF12">
    <property type="entry name" value="DIACETYLCHITOBIOSE BINDING PROTEIN DASA"/>
    <property type="match status" value="1"/>
</dbReference>
<comment type="caution">
    <text evidence="3">The sequence shown here is derived from an EMBL/GenBank/DDBJ whole genome shotgun (WGS) entry which is preliminary data.</text>
</comment>
<evidence type="ECO:0008006" key="5">
    <source>
        <dbReference type="Google" id="ProtNLM"/>
    </source>
</evidence>
<dbReference type="Pfam" id="PF13416">
    <property type="entry name" value="SBP_bac_8"/>
    <property type="match status" value="1"/>
</dbReference>
<dbReference type="Proteomes" id="UP000071392">
    <property type="component" value="Unassembled WGS sequence"/>
</dbReference>
<dbReference type="InterPro" id="IPR006059">
    <property type="entry name" value="SBP"/>
</dbReference>
<organism evidence="3 4">
    <name type="scientific">Cephaloticoccus capnophilus</name>
    <dbReference type="NCBI Taxonomy" id="1548208"/>
    <lineage>
        <taxon>Bacteria</taxon>
        <taxon>Pseudomonadati</taxon>
        <taxon>Verrucomicrobiota</taxon>
        <taxon>Opitutia</taxon>
        <taxon>Opitutales</taxon>
        <taxon>Opitutaceae</taxon>
        <taxon>Cephaloticoccus</taxon>
    </lineage>
</organism>
<evidence type="ECO:0000313" key="4">
    <source>
        <dbReference type="Proteomes" id="UP000071392"/>
    </source>
</evidence>
<dbReference type="Gene3D" id="3.40.190.10">
    <property type="entry name" value="Periplasmic binding protein-like II"/>
    <property type="match status" value="1"/>
</dbReference>
<dbReference type="EMBL" id="LSZP01000033">
    <property type="protein sequence ID" value="KXU35974.1"/>
    <property type="molecule type" value="Genomic_DNA"/>
</dbReference>
<dbReference type="InterPro" id="IPR050490">
    <property type="entry name" value="Bact_solute-bd_prot1"/>
</dbReference>
<dbReference type="GO" id="GO:0042597">
    <property type="term" value="C:periplasmic space"/>
    <property type="evidence" value="ECO:0007669"/>
    <property type="project" value="UniProtKB-SubCell"/>
</dbReference>
<dbReference type="AlphaFoldDB" id="A0A139SNB9"/>
<dbReference type="PANTHER" id="PTHR43649">
    <property type="entry name" value="ARABINOSE-BINDING PROTEIN-RELATED"/>
    <property type="match status" value="1"/>
</dbReference>